<reference evidence="2" key="1">
    <citation type="submission" date="2022-07" db="EMBL/GenBank/DDBJ databases">
        <title>Taxonomy of Aspergillus series Nigri: significant species reduction supported by multi-species coalescent approaches.</title>
        <authorList>
            <person name="Bian C."/>
            <person name="Kusuya Y."/>
            <person name="Sklenar F."/>
            <person name="D'hooge E."/>
            <person name="Yaguchi T."/>
            <person name="Takahashi H."/>
            <person name="Hubka V."/>
        </authorList>
    </citation>
    <scope>NUCLEOTIDE SEQUENCE</scope>
    <source>
        <strain evidence="2">CBS 733.88</strain>
    </source>
</reference>
<dbReference type="CDD" id="cd00586">
    <property type="entry name" value="4HBT"/>
    <property type="match status" value="1"/>
</dbReference>
<dbReference type="Gene3D" id="3.10.129.10">
    <property type="entry name" value="Hotdog Thioesterase"/>
    <property type="match status" value="1"/>
</dbReference>
<evidence type="ECO:0008006" key="4">
    <source>
        <dbReference type="Google" id="ProtNLM"/>
    </source>
</evidence>
<dbReference type="Proteomes" id="UP001143548">
    <property type="component" value="Unassembled WGS sequence"/>
</dbReference>
<organism evidence="2 3">
    <name type="scientific">Aspergillus brasiliensis</name>
    <dbReference type="NCBI Taxonomy" id="319629"/>
    <lineage>
        <taxon>Eukaryota</taxon>
        <taxon>Fungi</taxon>
        <taxon>Dikarya</taxon>
        <taxon>Ascomycota</taxon>
        <taxon>Pezizomycotina</taxon>
        <taxon>Eurotiomycetes</taxon>
        <taxon>Eurotiomycetidae</taxon>
        <taxon>Eurotiales</taxon>
        <taxon>Aspergillaceae</taxon>
        <taxon>Aspergillus</taxon>
        <taxon>Aspergillus subgen. Circumdati</taxon>
    </lineage>
</organism>
<comment type="caution">
    <text evidence="2">The sequence shown here is derived from an EMBL/GenBank/DDBJ whole genome shotgun (WGS) entry which is preliminary data.</text>
</comment>
<dbReference type="PANTHER" id="PTHR12475">
    <property type="match status" value="1"/>
</dbReference>
<gene>
    <name evidence="2" type="ORF">AbraCBS73388_001106</name>
</gene>
<dbReference type="PANTHER" id="PTHR12475:SF4">
    <property type="entry name" value="PROTEIN THEM6"/>
    <property type="match status" value="1"/>
</dbReference>
<dbReference type="InterPro" id="IPR051490">
    <property type="entry name" value="THEM6_lcsJ_thioesterase"/>
</dbReference>
<sequence length="304" mass="33244">MPAILLSTLSILLLPFLLVTNFKSLPLVYSFQLLPSLYRLLRPRLSRNTQQPTNQSLVSPHPINTLSPIYYPALPSLFRPHTTHTHCPIPEIDLNLHKSNSTFFTDADLSRARLLSHLLGPALASIGGMPILAAVQARFLREIRPFQRYSVSTRILAWDQRSVFTVTYFLKGKGYSIEEVDLGFLGGGGGGGPAAVLADEKLRKGVLAVLVSRYVVKCGRVTVSPVDVFKRAGLLVDEHGHEGDVGQSTGKDCDGSTIEKKGGSKICSTGIEARSHPKDEEVWSADRVEKMMGSAMAFIGECML</sequence>
<proteinExistence type="inferred from homology"/>
<name>A0A9W5YYW3_9EURO</name>
<dbReference type="InterPro" id="IPR029069">
    <property type="entry name" value="HotDog_dom_sf"/>
</dbReference>
<accession>A0A9W5YYW3</accession>
<dbReference type="EMBL" id="BROQ01000112">
    <property type="protein sequence ID" value="GKZ25472.1"/>
    <property type="molecule type" value="Genomic_DNA"/>
</dbReference>
<comment type="similarity">
    <text evidence="1">Belongs to the lcsJ thioesterase family.</text>
</comment>
<dbReference type="Pfam" id="PF13279">
    <property type="entry name" value="4HBT_2"/>
    <property type="match status" value="1"/>
</dbReference>
<evidence type="ECO:0000313" key="2">
    <source>
        <dbReference type="EMBL" id="GKZ25472.1"/>
    </source>
</evidence>
<evidence type="ECO:0000256" key="1">
    <source>
        <dbReference type="ARBA" id="ARBA00038476"/>
    </source>
</evidence>
<dbReference type="SUPFAM" id="SSF54637">
    <property type="entry name" value="Thioesterase/thiol ester dehydrase-isomerase"/>
    <property type="match status" value="1"/>
</dbReference>
<protein>
    <recommendedName>
        <fullName evidence="4">Thioesterase domain-containing protein</fullName>
    </recommendedName>
</protein>
<dbReference type="AlphaFoldDB" id="A0A9W5YYW3"/>
<evidence type="ECO:0000313" key="3">
    <source>
        <dbReference type="Proteomes" id="UP001143548"/>
    </source>
</evidence>